<evidence type="ECO:0000313" key="4">
    <source>
        <dbReference type="EMBL" id="KAK8109648.1"/>
    </source>
</evidence>
<keyword evidence="2" id="KW-1133">Transmembrane helix</keyword>
<proteinExistence type="predicted"/>
<evidence type="ECO:0000256" key="1">
    <source>
        <dbReference type="SAM" id="MobiDB-lite"/>
    </source>
</evidence>
<feature type="compositionally biased region" description="Low complexity" evidence="1">
    <location>
        <begin position="171"/>
        <end position="189"/>
    </location>
</feature>
<keyword evidence="3" id="KW-0732">Signal</keyword>
<name>A0AAW0QNQ3_9PEZI</name>
<protein>
    <submittedName>
        <fullName evidence="4">Uncharacterized protein</fullName>
    </submittedName>
</protein>
<gene>
    <name evidence="4" type="ORF">PG999_007785</name>
</gene>
<dbReference type="Proteomes" id="UP001392437">
    <property type="component" value="Unassembled WGS sequence"/>
</dbReference>
<feature type="region of interest" description="Disordered" evidence="1">
    <location>
        <begin position="171"/>
        <end position="193"/>
    </location>
</feature>
<evidence type="ECO:0000313" key="5">
    <source>
        <dbReference type="Proteomes" id="UP001392437"/>
    </source>
</evidence>
<feature type="region of interest" description="Disordered" evidence="1">
    <location>
        <begin position="232"/>
        <end position="275"/>
    </location>
</feature>
<accession>A0AAW0QNQ3</accession>
<evidence type="ECO:0000256" key="2">
    <source>
        <dbReference type="SAM" id="Phobius"/>
    </source>
</evidence>
<keyword evidence="2" id="KW-0472">Membrane</keyword>
<feature type="compositionally biased region" description="Basic and acidic residues" evidence="1">
    <location>
        <begin position="237"/>
        <end position="256"/>
    </location>
</feature>
<comment type="caution">
    <text evidence="4">The sequence shown here is derived from an EMBL/GenBank/DDBJ whole genome shotgun (WGS) entry which is preliminary data.</text>
</comment>
<keyword evidence="2" id="KW-0812">Transmembrane</keyword>
<keyword evidence="5" id="KW-1185">Reference proteome</keyword>
<evidence type="ECO:0000256" key="3">
    <source>
        <dbReference type="SAM" id="SignalP"/>
    </source>
</evidence>
<feature type="chain" id="PRO_5043340050" evidence="3">
    <location>
        <begin position="25"/>
        <end position="275"/>
    </location>
</feature>
<organism evidence="4 5">
    <name type="scientific">Apiospora kogelbergensis</name>
    <dbReference type="NCBI Taxonomy" id="1337665"/>
    <lineage>
        <taxon>Eukaryota</taxon>
        <taxon>Fungi</taxon>
        <taxon>Dikarya</taxon>
        <taxon>Ascomycota</taxon>
        <taxon>Pezizomycotina</taxon>
        <taxon>Sordariomycetes</taxon>
        <taxon>Xylariomycetidae</taxon>
        <taxon>Amphisphaeriales</taxon>
        <taxon>Apiosporaceae</taxon>
        <taxon>Apiospora</taxon>
    </lineage>
</organism>
<dbReference type="AlphaFoldDB" id="A0AAW0QNQ3"/>
<dbReference type="EMBL" id="JAQQWP010000007">
    <property type="protein sequence ID" value="KAK8109648.1"/>
    <property type="molecule type" value="Genomic_DNA"/>
</dbReference>
<feature type="signal peptide" evidence="3">
    <location>
        <begin position="1"/>
        <end position="24"/>
    </location>
</feature>
<reference evidence="4 5" key="1">
    <citation type="submission" date="2023-01" db="EMBL/GenBank/DDBJ databases">
        <title>Analysis of 21 Apiospora genomes using comparative genomics revels a genus with tremendous synthesis potential of carbohydrate active enzymes and secondary metabolites.</title>
        <authorList>
            <person name="Sorensen T."/>
        </authorList>
    </citation>
    <scope>NUCLEOTIDE SEQUENCE [LARGE SCALE GENOMIC DNA]</scope>
    <source>
        <strain evidence="4 5">CBS 117206</strain>
    </source>
</reference>
<sequence length="275" mass="28826">MAQSPAVLVFLLALLSMHPLLTSAADTGSCFLRDGTPAKLNPAWLPCNPNAKASACCSPGDFCMSNGLCLDAVGDQNFSVQGCSVPEWPQNGCPEICNSTARISILLPILIYYAPLEASGNGNTIVHLCSGSDSGNSVKYCCGADCSCSDSNLPSIPIATEIFHPPQAAASASASASVPSAPQPVQSSARDNDDNTKGLAIGLGVGIPLGLALVGGVIFVGLQLRKWAVTTAQQRPMDNKEGEKRDEHHRWPRPEELGSGGQAEESWKYMFSHTP</sequence>
<feature type="transmembrane region" description="Helical" evidence="2">
    <location>
        <begin position="199"/>
        <end position="222"/>
    </location>
</feature>